<reference evidence="2 3" key="1">
    <citation type="submission" date="2018-02" db="EMBL/GenBank/DDBJ databases">
        <title>Reclassifiation of [Polyangium] brachysporum DSM 7029 as Guopingzhaonella breviflexa gen. nov., sp. nov., a member of the family Comamonadaceae.</title>
        <authorList>
            <person name="Tang B."/>
        </authorList>
    </citation>
    <scope>NUCLEOTIDE SEQUENCE [LARGE SCALE GENOMIC DNA]</scope>
    <source>
        <strain evidence="2 3">BCRC 80649</strain>
    </source>
</reference>
<dbReference type="InterPro" id="IPR013097">
    <property type="entry name" value="Dabb"/>
</dbReference>
<dbReference type="Gene3D" id="3.30.70.100">
    <property type="match status" value="1"/>
</dbReference>
<dbReference type="InterPro" id="IPR011008">
    <property type="entry name" value="Dimeric_a/b-barrel"/>
</dbReference>
<evidence type="ECO:0000313" key="2">
    <source>
        <dbReference type="EMBL" id="PPE66468.1"/>
    </source>
</evidence>
<name>A0A2S5SUQ3_9BURK</name>
<dbReference type="SMART" id="SM00886">
    <property type="entry name" value="Dabb"/>
    <property type="match status" value="1"/>
</dbReference>
<evidence type="ECO:0000313" key="3">
    <source>
        <dbReference type="Proteomes" id="UP000238605"/>
    </source>
</evidence>
<feature type="domain" description="Stress-response A/B barrel" evidence="1">
    <location>
        <begin position="2"/>
        <end position="91"/>
    </location>
</feature>
<keyword evidence="3" id="KW-1185">Reference proteome</keyword>
<dbReference type="SUPFAM" id="SSF54909">
    <property type="entry name" value="Dimeric alpha+beta barrel"/>
    <property type="match status" value="1"/>
</dbReference>
<proteinExistence type="predicted"/>
<comment type="caution">
    <text evidence="2">The sequence shown here is derived from an EMBL/GenBank/DDBJ whole genome shotgun (WGS) entry which is preliminary data.</text>
</comment>
<organism evidence="2 3">
    <name type="scientific">Caldimonas caldifontis</name>
    <dbReference type="NCBI Taxonomy" id="1452508"/>
    <lineage>
        <taxon>Bacteria</taxon>
        <taxon>Pseudomonadati</taxon>
        <taxon>Pseudomonadota</taxon>
        <taxon>Betaproteobacteria</taxon>
        <taxon>Burkholderiales</taxon>
        <taxon>Sphaerotilaceae</taxon>
        <taxon>Caldimonas</taxon>
    </lineage>
</organism>
<dbReference type="AlphaFoldDB" id="A0A2S5SUQ3"/>
<dbReference type="Pfam" id="PF07876">
    <property type="entry name" value="Dabb"/>
    <property type="match status" value="1"/>
</dbReference>
<evidence type="ECO:0000259" key="1">
    <source>
        <dbReference type="PROSITE" id="PS51502"/>
    </source>
</evidence>
<dbReference type="Proteomes" id="UP000238605">
    <property type="component" value="Unassembled WGS sequence"/>
</dbReference>
<protein>
    <submittedName>
        <fullName evidence="2">Stress responsive protein</fullName>
    </submittedName>
</protein>
<accession>A0A2S5SUQ3</accession>
<dbReference type="PANTHER" id="PTHR37832:SF1">
    <property type="entry name" value="STRESS-RESPONSE A_B BARREL DOMAIN-CONTAINING PROTEIN"/>
    <property type="match status" value="1"/>
</dbReference>
<dbReference type="EMBL" id="PSNX01000007">
    <property type="protein sequence ID" value="PPE66468.1"/>
    <property type="molecule type" value="Genomic_DNA"/>
</dbReference>
<gene>
    <name evidence="2" type="ORF">C1704_09155</name>
</gene>
<dbReference type="PROSITE" id="PS51502">
    <property type="entry name" value="S_R_A_B_BARREL"/>
    <property type="match status" value="1"/>
</dbReference>
<dbReference type="PANTHER" id="PTHR37832">
    <property type="entry name" value="BLL2683 PROTEIN"/>
    <property type="match status" value="1"/>
</dbReference>
<dbReference type="OrthoDB" id="9808130at2"/>
<sequence>MIRHIVMWQLHDPADAPKFKELLDSCKSVVPGILEWEVGIRSPRLEASMDVVLVSAFADKAALDAYQNHPHHKAVGAQLGAMRSHRMVLDYPTLAPGLADVDLAQDLSFAPTAPGAL</sequence>